<dbReference type="GO" id="GO:0016491">
    <property type="term" value="F:oxidoreductase activity"/>
    <property type="evidence" value="ECO:0007669"/>
    <property type="project" value="UniProtKB-KW"/>
</dbReference>
<reference evidence="3 4" key="1">
    <citation type="submission" date="2016-10" db="EMBL/GenBank/DDBJ databases">
        <authorList>
            <person name="Varghese N."/>
            <person name="Submissions S."/>
        </authorList>
    </citation>
    <scope>NUCLEOTIDE SEQUENCE [LARGE SCALE GENOMIC DNA]</scope>
    <source>
        <strain evidence="3 4">DSM 18839</strain>
    </source>
</reference>
<dbReference type="SUPFAM" id="SSF51905">
    <property type="entry name" value="FAD/NAD(P)-binding domain"/>
    <property type="match status" value="1"/>
</dbReference>
<dbReference type="RefSeq" id="WP_093148557.1">
    <property type="nucleotide sequence ID" value="NZ_FNBW01000002.1"/>
</dbReference>
<dbReference type="Gene3D" id="3.50.50.60">
    <property type="entry name" value="FAD/NAD(P)-binding domain"/>
    <property type="match status" value="1"/>
</dbReference>
<dbReference type="PANTHER" id="PTHR13847">
    <property type="entry name" value="SARCOSINE DEHYDROGENASE-RELATED"/>
    <property type="match status" value="1"/>
</dbReference>
<keyword evidence="1" id="KW-0560">Oxidoreductase</keyword>
<proteinExistence type="predicted"/>
<accession>A0A8G2BF81</accession>
<dbReference type="InterPro" id="IPR006076">
    <property type="entry name" value="FAD-dep_OxRdtase"/>
</dbReference>
<dbReference type="EMBL" id="FNBW01000002">
    <property type="protein sequence ID" value="SDF30609.1"/>
    <property type="molecule type" value="Genomic_DNA"/>
</dbReference>
<sequence length="370" mass="39610">MTLIIGGGVYGAAVAWHLAKRGEAVELLEAKTVASGASGGPGRRGVRANCRDHRELPLMARARRIWPELHETLGTEPLFEQTGHLQLIERPVDLPRAQTRAALQTRFGIPTSFLSEAEMRELEPGVAPFVQAALHCPGDGVAFHARTTKAYAEMAVKAGATIREGVKVERLVTRDGKVVAVATADGDEIPVPGRLFILANSGVRSLISPWLDLPTWNLALQVLVSKPLTDNPVRHLVGHASRILSLKREPDGRLMISGGRLGSWNHATGRGTPIPEEVAANVADAVAVYPALEGIEIDAADTDHLEADSIDGIPVIDRLPGNPHVIYAAGWTGHGWAIAPAVTELLADWALEDRRPDLLAPFAFGRFAAG</sequence>
<feature type="domain" description="FAD dependent oxidoreductase" evidence="2">
    <location>
        <begin position="3"/>
        <end position="349"/>
    </location>
</feature>
<evidence type="ECO:0000313" key="4">
    <source>
        <dbReference type="Proteomes" id="UP000198615"/>
    </source>
</evidence>
<dbReference type="Gene3D" id="3.30.9.10">
    <property type="entry name" value="D-Amino Acid Oxidase, subunit A, domain 2"/>
    <property type="match status" value="1"/>
</dbReference>
<dbReference type="OrthoDB" id="9815989at2"/>
<dbReference type="InterPro" id="IPR036188">
    <property type="entry name" value="FAD/NAD-bd_sf"/>
</dbReference>
<keyword evidence="4" id="KW-1185">Reference proteome</keyword>
<dbReference type="Pfam" id="PF01266">
    <property type="entry name" value="DAO"/>
    <property type="match status" value="1"/>
</dbReference>
<gene>
    <name evidence="3" type="ORF">SAMN05660686_00975</name>
</gene>
<comment type="caution">
    <text evidence="3">The sequence shown here is derived from an EMBL/GenBank/DDBJ whole genome shotgun (WGS) entry which is preliminary data.</text>
</comment>
<evidence type="ECO:0000256" key="1">
    <source>
        <dbReference type="ARBA" id="ARBA00023002"/>
    </source>
</evidence>
<dbReference type="GO" id="GO:0005737">
    <property type="term" value="C:cytoplasm"/>
    <property type="evidence" value="ECO:0007669"/>
    <property type="project" value="TreeGrafter"/>
</dbReference>
<name>A0A8G2BF81_9PROT</name>
<dbReference type="Proteomes" id="UP000198615">
    <property type="component" value="Unassembled WGS sequence"/>
</dbReference>
<evidence type="ECO:0000313" key="3">
    <source>
        <dbReference type="EMBL" id="SDF30609.1"/>
    </source>
</evidence>
<protein>
    <submittedName>
        <fullName evidence="3">Sarcosine oxidase subunit beta</fullName>
    </submittedName>
</protein>
<dbReference type="AlphaFoldDB" id="A0A8G2BF81"/>
<evidence type="ECO:0000259" key="2">
    <source>
        <dbReference type="Pfam" id="PF01266"/>
    </source>
</evidence>
<organism evidence="3 4">
    <name type="scientific">Thalassobaculum litoreum DSM 18839</name>
    <dbReference type="NCBI Taxonomy" id="1123362"/>
    <lineage>
        <taxon>Bacteria</taxon>
        <taxon>Pseudomonadati</taxon>
        <taxon>Pseudomonadota</taxon>
        <taxon>Alphaproteobacteria</taxon>
        <taxon>Rhodospirillales</taxon>
        <taxon>Thalassobaculaceae</taxon>
        <taxon>Thalassobaculum</taxon>
    </lineage>
</organism>